<dbReference type="InterPro" id="IPR013517">
    <property type="entry name" value="FG-GAP"/>
</dbReference>
<comment type="caution">
    <text evidence="4">The sequence shown here is derived from an EMBL/GenBank/DDBJ whole genome shotgun (WGS) entry which is preliminary data.</text>
</comment>
<dbReference type="Pfam" id="PF13517">
    <property type="entry name" value="FG-GAP_3"/>
    <property type="match status" value="3"/>
</dbReference>
<dbReference type="PANTHER" id="PTHR16026:SF0">
    <property type="entry name" value="CARTILAGE ACIDIC PROTEIN 1"/>
    <property type="match status" value="1"/>
</dbReference>
<protein>
    <submittedName>
        <fullName evidence="4">CRTAC1 family protein</fullName>
    </submittedName>
</protein>
<feature type="chain" id="PRO_5022034109" evidence="2">
    <location>
        <begin position="18"/>
        <end position="559"/>
    </location>
</feature>
<dbReference type="Proteomes" id="UP000319732">
    <property type="component" value="Unassembled WGS sequence"/>
</dbReference>
<dbReference type="InterPro" id="IPR027039">
    <property type="entry name" value="Crtac1"/>
</dbReference>
<sequence>MKSLLTFILPVCVFCLAACGGGGGGGTAVDNGNNVDSGGELRFSFTDMSADTGLMHAWGIENPTANSMPEMFAGGVGAGDFDNDGLTDLYFAAGDTEANRLFRNQGDNRFVEITGIDSLVMKGSGPIFCDFDGDGLEDIFVGGVEGDPNYLLQNAGNDTFNDVTATSGLTVTVANTISAACGDYDLDGDLDLALAHWGAQKQADTQHIWENTSGGGAITFASASVATGIAATIVGESQNGVLGDDDIDYSFTPTFADLNNDGFPDLAMVSDFSQTQVFLNNQDGTFRNVTNDVIKDRNGMGSAIGDIDNDGDLDWFVTAIFNVTDGGNVLSIGNRLYKNLGNGEFTDVTVTPAGVDRGGWGWAACMADFDNDGLLDLFHTNGWDNEADGDNYETDQVRLFLAEGDGSYREVASRVGLDDTGHGRGVVCADFDVDGDVDILITNNNPDGQNSVVYYRNDSEDSDNHYLGVRLNGIDPNRAAVGARIYITLGQETQMREVMLGGNYASNNPVEQHFGLGQAATIDQVRVVWPRVIGSDPAPDTLLNDIPADQFLTIDHPAL</sequence>
<gene>
    <name evidence="4" type="ORF">FKG94_03905</name>
</gene>
<dbReference type="InterPro" id="IPR028994">
    <property type="entry name" value="Integrin_alpha_N"/>
</dbReference>
<dbReference type="SUPFAM" id="SSF69318">
    <property type="entry name" value="Integrin alpha N-terminal domain"/>
    <property type="match status" value="1"/>
</dbReference>
<evidence type="ECO:0000259" key="3">
    <source>
        <dbReference type="Pfam" id="PF07593"/>
    </source>
</evidence>
<reference evidence="4 5" key="1">
    <citation type="submission" date="2019-06" db="EMBL/GenBank/DDBJ databases">
        <title>Whole genome sequence for Cellvibrionaceae sp. R142.</title>
        <authorList>
            <person name="Wang G."/>
        </authorList>
    </citation>
    <scope>NUCLEOTIDE SEQUENCE [LARGE SCALE GENOMIC DNA]</scope>
    <source>
        <strain evidence="4 5">R142</strain>
    </source>
</reference>
<dbReference type="Gene3D" id="2.130.10.130">
    <property type="entry name" value="Integrin alpha, N-terminal"/>
    <property type="match status" value="2"/>
</dbReference>
<dbReference type="RefSeq" id="WP_142902883.1">
    <property type="nucleotide sequence ID" value="NZ_ML660088.1"/>
</dbReference>
<evidence type="ECO:0000256" key="2">
    <source>
        <dbReference type="SAM" id="SignalP"/>
    </source>
</evidence>
<dbReference type="OrthoDB" id="9771961at2"/>
<dbReference type="Pfam" id="PF07593">
    <property type="entry name" value="UnbV_ASPIC"/>
    <property type="match status" value="1"/>
</dbReference>
<feature type="domain" description="ASPIC/UnbV" evidence="3">
    <location>
        <begin position="480"/>
        <end position="531"/>
    </location>
</feature>
<keyword evidence="5" id="KW-1185">Reference proteome</keyword>
<evidence type="ECO:0000313" key="5">
    <source>
        <dbReference type="Proteomes" id="UP000319732"/>
    </source>
</evidence>
<name>A0A545U5D7_9GAMM</name>
<dbReference type="EMBL" id="VHSG01000005">
    <property type="protein sequence ID" value="TQV84677.1"/>
    <property type="molecule type" value="Genomic_DNA"/>
</dbReference>
<keyword evidence="1 2" id="KW-0732">Signal</keyword>
<dbReference type="PANTHER" id="PTHR16026">
    <property type="entry name" value="CARTILAGE ACIDIC PROTEIN 1"/>
    <property type="match status" value="1"/>
</dbReference>
<feature type="signal peptide" evidence="2">
    <location>
        <begin position="1"/>
        <end position="17"/>
    </location>
</feature>
<proteinExistence type="predicted"/>
<evidence type="ECO:0000313" key="4">
    <source>
        <dbReference type="EMBL" id="TQV84677.1"/>
    </source>
</evidence>
<evidence type="ECO:0000256" key="1">
    <source>
        <dbReference type="ARBA" id="ARBA00022729"/>
    </source>
</evidence>
<organism evidence="4 5">
    <name type="scientific">Exilibacterium tricleocarpae</name>
    <dbReference type="NCBI Taxonomy" id="2591008"/>
    <lineage>
        <taxon>Bacteria</taxon>
        <taxon>Pseudomonadati</taxon>
        <taxon>Pseudomonadota</taxon>
        <taxon>Gammaproteobacteria</taxon>
        <taxon>Cellvibrionales</taxon>
        <taxon>Cellvibrionaceae</taxon>
        <taxon>Exilibacterium</taxon>
    </lineage>
</organism>
<accession>A0A545U5D7</accession>
<dbReference type="AlphaFoldDB" id="A0A545U5D7"/>
<dbReference type="InterPro" id="IPR011519">
    <property type="entry name" value="UnbV_ASPIC"/>
</dbReference>